<dbReference type="Proteomes" id="UP001589707">
    <property type="component" value="Unassembled WGS sequence"/>
</dbReference>
<keyword evidence="7 9" id="KW-0234">DNA repair</keyword>
<evidence type="ECO:0000256" key="5">
    <source>
        <dbReference type="ARBA" id="ARBA00022763"/>
    </source>
</evidence>
<organism evidence="11 12">
    <name type="scientific">Brevibacterium otitidis</name>
    <dbReference type="NCBI Taxonomy" id="53364"/>
    <lineage>
        <taxon>Bacteria</taxon>
        <taxon>Bacillati</taxon>
        <taxon>Actinomycetota</taxon>
        <taxon>Actinomycetes</taxon>
        <taxon>Micrococcales</taxon>
        <taxon>Brevibacteriaceae</taxon>
        <taxon>Brevibacterium</taxon>
    </lineage>
</organism>
<evidence type="ECO:0000256" key="9">
    <source>
        <dbReference type="PIRNR" id="PIRNR003128"/>
    </source>
</evidence>
<evidence type="ECO:0000256" key="2">
    <source>
        <dbReference type="ARBA" id="ARBA00009441"/>
    </source>
</evidence>
<dbReference type="PANTHER" id="PTHR11059">
    <property type="entry name" value="DNA REPAIR PROTEIN RECN"/>
    <property type="match status" value="1"/>
</dbReference>
<keyword evidence="5 9" id="KW-0227">DNA damage</keyword>
<feature type="domain" description="RecF/RecN/SMC N-terminal" evidence="10">
    <location>
        <begin position="2"/>
        <end position="517"/>
    </location>
</feature>
<dbReference type="SUPFAM" id="SSF52540">
    <property type="entry name" value="P-loop containing nucleoside triphosphate hydrolases"/>
    <property type="match status" value="2"/>
</dbReference>
<evidence type="ECO:0000256" key="6">
    <source>
        <dbReference type="ARBA" id="ARBA00022840"/>
    </source>
</evidence>
<keyword evidence="12" id="KW-1185">Reference proteome</keyword>
<dbReference type="Pfam" id="PF02463">
    <property type="entry name" value="SMC_N"/>
    <property type="match status" value="1"/>
</dbReference>
<evidence type="ECO:0000313" key="12">
    <source>
        <dbReference type="Proteomes" id="UP001589707"/>
    </source>
</evidence>
<evidence type="ECO:0000259" key="10">
    <source>
        <dbReference type="Pfam" id="PF02463"/>
    </source>
</evidence>
<dbReference type="InterPro" id="IPR004604">
    <property type="entry name" value="DNA_recomb/repair_RecN"/>
</dbReference>
<dbReference type="Gene3D" id="3.40.50.300">
    <property type="entry name" value="P-loop containing nucleotide triphosphate hydrolases"/>
    <property type="match status" value="2"/>
</dbReference>
<dbReference type="InterPro" id="IPR003395">
    <property type="entry name" value="RecF/RecN/SMC_N"/>
</dbReference>
<dbReference type="RefSeq" id="WP_376840353.1">
    <property type="nucleotide sequence ID" value="NZ_JBHMAU010000056.1"/>
</dbReference>
<evidence type="ECO:0000256" key="1">
    <source>
        <dbReference type="ARBA" id="ARBA00003618"/>
    </source>
</evidence>
<evidence type="ECO:0000256" key="4">
    <source>
        <dbReference type="ARBA" id="ARBA00022741"/>
    </source>
</evidence>
<accession>A0ABV5X256</accession>
<keyword evidence="4" id="KW-0547">Nucleotide-binding</keyword>
<reference evidence="11 12" key="1">
    <citation type="submission" date="2024-09" db="EMBL/GenBank/DDBJ databases">
        <authorList>
            <person name="Sun Q."/>
            <person name="Mori K."/>
        </authorList>
    </citation>
    <scope>NUCLEOTIDE SEQUENCE [LARGE SCALE GENOMIC DNA]</scope>
    <source>
        <strain evidence="11 12">JCM 11683</strain>
    </source>
</reference>
<protein>
    <recommendedName>
        <fullName evidence="3 9">DNA repair protein RecN</fullName>
    </recommendedName>
    <alternativeName>
        <fullName evidence="8 9">Recombination protein N</fullName>
    </alternativeName>
</protein>
<dbReference type="PIRSF" id="PIRSF003128">
    <property type="entry name" value="RecN"/>
    <property type="match status" value="1"/>
</dbReference>
<evidence type="ECO:0000313" key="11">
    <source>
        <dbReference type="EMBL" id="MFB9776525.1"/>
    </source>
</evidence>
<dbReference type="NCBIfam" id="TIGR00634">
    <property type="entry name" value="recN"/>
    <property type="match status" value="1"/>
</dbReference>
<evidence type="ECO:0000256" key="8">
    <source>
        <dbReference type="ARBA" id="ARBA00033408"/>
    </source>
</evidence>
<comment type="caution">
    <text evidence="11">The sequence shown here is derived from an EMBL/GenBank/DDBJ whole genome shotgun (WGS) entry which is preliminary data.</text>
</comment>
<dbReference type="EMBL" id="JBHMAU010000056">
    <property type="protein sequence ID" value="MFB9776525.1"/>
    <property type="molecule type" value="Genomic_DNA"/>
</dbReference>
<dbReference type="CDD" id="cd03241">
    <property type="entry name" value="ABC_RecN"/>
    <property type="match status" value="1"/>
</dbReference>
<comment type="similarity">
    <text evidence="2 9">Belongs to the RecN family.</text>
</comment>
<gene>
    <name evidence="11" type="primary">recN</name>
    <name evidence="11" type="ORF">ACFFN1_08930</name>
</gene>
<proteinExistence type="inferred from homology"/>
<comment type="function">
    <text evidence="1 9">May be involved in recombinational repair of damaged DNA.</text>
</comment>
<evidence type="ECO:0000256" key="7">
    <source>
        <dbReference type="ARBA" id="ARBA00023204"/>
    </source>
</evidence>
<sequence>MISSLRIENLGVISAADIDLGSGLTVVTGETGAGKTMFVTALDMLTGARAEPRVVRAGAQRAVVEGIFDLTDQAASAREQITERIGEAGGEADEEAILTRSIPAEGRARATAGGRTVPLAVLKDVGNALVSMHGQSEQITLRSAAKQRALLDRYGGRAIAEALDSYQQAYRRWQELAAEAARLRETADERAARIAYLNESLETIDAVRPVAGEDEELRALSARLGAAEDLKQAVGTAHDALAGSDWQETHNALDALEAAIAEVTRAAGTDSSLEAHVEALTDVRIRMTDTATELAAYVASFSDLEGQSLEETEARRAALGSLSAFGADVEEVLAFETQVGEELLELQNAESSSAGMDDAVAAAFDAVTETGQRLTQLREQAAEEFAAAVSDELTALSMPRARIVFEITAAEPHSLGTDTVAMLFSAHDAAVPGEIGKLASGGELSRVMLAIEVVKAAKDTFPTFVFDEVDAGVGGKAAIEIGRRLARLAAHSQVIVVTHLAQVAAWADTHITVVKDDQSDGAVSGVTTLDQAGREAELARMLGGMADSGSARAHAVELMDTAAAEKAQF</sequence>
<dbReference type="PANTHER" id="PTHR11059:SF0">
    <property type="entry name" value="DNA REPAIR PROTEIN RECN"/>
    <property type="match status" value="1"/>
</dbReference>
<evidence type="ECO:0000256" key="3">
    <source>
        <dbReference type="ARBA" id="ARBA00021315"/>
    </source>
</evidence>
<keyword evidence="6" id="KW-0067">ATP-binding</keyword>
<name>A0ABV5X256_9MICO</name>
<dbReference type="InterPro" id="IPR027417">
    <property type="entry name" value="P-loop_NTPase"/>
</dbReference>